<gene>
    <name evidence="1" type="ORF">AVEN_195516_1</name>
</gene>
<accession>A0A4Y2IYX8</accession>
<name>A0A4Y2IYX8_ARAVE</name>
<dbReference type="EMBL" id="BGPR01003041">
    <property type="protein sequence ID" value="GBM82885.1"/>
    <property type="molecule type" value="Genomic_DNA"/>
</dbReference>
<organism evidence="1 2">
    <name type="scientific">Araneus ventricosus</name>
    <name type="common">Orbweaver spider</name>
    <name type="synonym">Epeira ventricosa</name>
    <dbReference type="NCBI Taxonomy" id="182803"/>
    <lineage>
        <taxon>Eukaryota</taxon>
        <taxon>Metazoa</taxon>
        <taxon>Ecdysozoa</taxon>
        <taxon>Arthropoda</taxon>
        <taxon>Chelicerata</taxon>
        <taxon>Arachnida</taxon>
        <taxon>Araneae</taxon>
        <taxon>Araneomorphae</taxon>
        <taxon>Entelegynae</taxon>
        <taxon>Araneoidea</taxon>
        <taxon>Araneidae</taxon>
        <taxon>Araneus</taxon>
    </lineage>
</organism>
<evidence type="ECO:0000313" key="2">
    <source>
        <dbReference type="Proteomes" id="UP000499080"/>
    </source>
</evidence>
<sequence>MLSEKEKKALEKKEIKEKRREKKIYLASTSAAVSYVSSSDESIKEVFTSDESYDIDISCHFSDNTQNQDVLKSGTKNFITPKLVASLDRCQLSVRDSAYIIHAVVEALGHNTEEFIINKSSIHRIRQIKRKESAESIKVAFENDIPQILTVHWGGKVLPALNARDAKKQGGHPTGKPGKPGIVREFRKTGKKQGKVREIYSKPGFFFYFDNSYCRRQFADLLFINRMKHRWQPMKITHLLTVKNEFNSARCLHLNFRGTEISVSSPVNEGVAVKAPKQDLCFLKSYERIDETVSGAALKKFIQHLWYLSEELSVLSLFDEDVDVQVKLKIVANLDHKTLDDFVSTESKDFFYRLHTETCFHQECPSTWEINVTFGSQTDHY</sequence>
<evidence type="ECO:0000313" key="1">
    <source>
        <dbReference type="EMBL" id="GBM82885.1"/>
    </source>
</evidence>
<dbReference type="Proteomes" id="UP000499080">
    <property type="component" value="Unassembled WGS sequence"/>
</dbReference>
<dbReference type="AlphaFoldDB" id="A0A4Y2IYX8"/>
<keyword evidence="2" id="KW-1185">Reference proteome</keyword>
<comment type="caution">
    <text evidence="1">The sequence shown here is derived from an EMBL/GenBank/DDBJ whole genome shotgun (WGS) entry which is preliminary data.</text>
</comment>
<reference evidence="1 2" key="1">
    <citation type="journal article" date="2019" name="Sci. Rep.">
        <title>Orb-weaving spider Araneus ventricosus genome elucidates the spidroin gene catalogue.</title>
        <authorList>
            <person name="Kono N."/>
            <person name="Nakamura H."/>
            <person name="Ohtoshi R."/>
            <person name="Moran D.A.P."/>
            <person name="Shinohara A."/>
            <person name="Yoshida Y."/>
            <person name="Fujiwara M."/>
            <person name="Mori M."/>
            <person name="Tomita M."/>
            <person name="Arakawa K."/>
        </authorList>
    </citation>
    <scope>NUCLEOTIDE SEQUENCE [LARGE SCALE GENOMIC DNA]</scope>
</reference>
<proteinExistence type="predicted"/>
<protein>
    <submittedName>
        <fullName evidence="1">Uncharacterized protein</fullName>
    </submittedName>
</protein>